<dbReference type="GeneID" id="87833840"/>
<keyword evidence="3" id="KW-1185">Reference proteome</keyword>
<name>A0AAN6Z418_9PEZI</name>
<evidence type="ECO:0000256" key="1">
    <source>
        <dbReference type="SAM" id="MobiDB-lite"/>
    </source>
</evidence>
<dbReference type="Proteomes" id="UP001302602">
    <property type="component" value="Unassembled WGS sequence"/>
</dbReference>
<dbReference type="AlphaFoldDB" id="A0AAN6Z418"/>
<dbReference type="RefSeq" id="XP_062647080.1">
    <property type="nucleotide sequence ID" value="XM_062797072.1"/>
</dbReference>
<evidence type="ECO:0000313" key="2">
    <source>
        <dbReference type="EMBL" id="KAK4123309.1"/>
    </source>
</evidence>
<organism evidence="2 3">
    <name type="scientific">Parathielavia appendiculata</name>
    <dbReference type="NCBI Taxonomy" id="2587402"/>
    <lineage>
        <taxon>Eukaryota</taxon>
        <taxon>Fungi</taxon>
        <taxon>Dikarya</taxon>
        <taxon>Ascomycota</taxon>
        <taxon>Pezizomycotina</taxon>
        <taxon>Sordariomycetes</taxon>
        <taxon>Sordariomycetidae</taxon>
        <taxon>Sordariales</taxon>
        <taxon>Chaetomiaceae</taxon>
        <taxon>Parathielavia</taxon>
    </lineage>
</organism>
<proteinExistence type="predicted"/>
<protein>
    <submittedName>
        <fullName evidence="2">Uncharacterized protein</fullName>
    </submittedName>
</protein>
<evidence type="ECO:0000313" key="3">
    <source>
        <dbReference type="Proteomes" id="UP001302602"/>
    </source>
</evidence>
<sequence length="170" mass="19017">MCQLQNSSRTMSAELLLGFIGAADACIKLANEALSTYRAYRHAEEDLETESYHPGDSLGEAGDTNSRPPSPLGRGKRLNSYELAQCHLTLLQRLQDVLSQAILQLEMAASSVKSDDKVLNMFMTGRVKSTRSRRTRSTRWWPSWRHGRAGLISHGILNPHQRQRAVPGTR</sequence>
<dbReference type="EMBL" id="MU853229">
    <property type="protein sequence ID" value="KAK4123309.1"/>
    <property type="molecule type" value="Genomic_DNA"/>
</dbReference>
<reference evidence="2" key="2">
    <citation type="submission" date="2023-05" db="EMBL/GenBank/DDBJ databases">
        <authorList>
            <consortium name="Lawrence Berkeley National Laboratory"/>
            <person name="Steindorff A."/>
            <person name="Hensen N."/>
            <person name="Bonometti L."/>
            <person name="Westerberg I."/>
            <person name="Brannstrom I.O."/>
            <person name="Guillou S."/>
            <person name="Cros-Aarteil S."/>
            <person name="Calhoun S."/>
            <person name="Haridas S."/>
            <person name="Kuo A."/>
            <person name="Mondo S."/>
            <person name="Pangilinan J."/>
            <person name="Riley R."/>
            <person name="Labutti K."/>
            <person name="Andreopoulos B."/>
            <person name="Lipzen A."/>
            <person name="Chen C."/>
            <person name="Yanf M."/>
            <person name="Daum C."/>
            <person name="Ng V."/>
            <person name="Clum A."/>
            <person name="Ohm R."/>
            <person name="Martin F."/>
            <person name="Silar P."/>
            <person name="Natvig D."/>
            <person name="Lalanne C."/>
            <person name="Gautier V."/>
            <person name="Ament-Velasquez S.L."/>
            <person name="Kruys A."/>
            <person name="Hutchinson M.I."/>
            <person name="Powell A.J."/>
            <person name="Barry K."/>
            <person name="Miller A.N."/>
            <person name="Grigoriev I.V."/>
            <person name="Debuchy R."/>
            <person name="Gladieux P."/>
            <person name="Thoren M.H."/>
            <person name="Johannesson H."/>
        </authorList>
    </citation>
    <scope>NUCLEOTIDE SEQUENCE</scope>
    <source>
        <strain evidence="2">CBS 731.68</strain>
    </source>
</reference>
<feature type="region of interest" description="Disordered" evidence="1">
    <location>
        <begin position="48"/>
        <end position="76"/>
    </location>
</feature>
<gene>
    <name evidence="2" type="ORF">N657DRAFT_690926</name>
</gene>
<accession>A0AAN6Z418</accession>
<comment type="caution">
    <text evidence="2">The sequence shown here is derived from an EMBL/GenBank/DDBJ whole genome shotgun (WGS) entry which is preliminary data.</text>
</comment>
<reference evidence="2" key="1">
    <citation type="journal article" date="2023" name="Mol. Phylogenet. Evol.">
        <title>Genome-scale phylogeny and comparative genomics of the fungal order Sordariales.</title>
        <authorList>
            <person name="Hensen N."/>
            <person name="Bonometti L."/>
            <person name="Westerberg I."/>
            <person name="Brannstrom I.O."/>
            <person name="Guillou S."/>
            <person name="Cros-Aarteil S."/>
            <person name="Calhoun S."/>
            <person name="Haridas S."/>
            <person name="Kuo A."/>
            <person name="Mondo S."/>
            <person name="Pangilinan J."/>
            <person name="Riley R."/>
            <person name="LaButti K."/>
            <person name="Andreopoulos B."/>
            <person name="Lipzen A."/>
            <person name="Chen C."/>
            <person name="Yan M."/>
            <person name="Daum C."/>
            <person name="Ng V."/>
            <person name="Clum A."/>
            <person name="Steindorff A."/>
            <person name="Ohm R.A."/>
            <person name="Martin F."/>
            <person name="Silar P."/>
            <person name="Natvig D.O."/>
            <person name="Lalanne C."/>
            <person name="Gautier V."/>
            <person name="Ament-Velasquez S.L."/>
            <person name="Kruys A."/>
            <person name="Hutchinson M.I."/>
            <person name="Powell A.J."/>
            <person name="Barry K."/>
            <person name="Miller A.N."/>
            <person name="Grigoriev I.V."/>
            <person name="Debuchy R."/>
            <person name="Gladieux P."/>
            <person name="Hiltunen Thoren M."/>
            <person name="Johannesson H."/>
        </authorList>
    </citation>
    <scope>NUCLEOTIDE SEQUENCE</scope>
    <source>
        <strain evidence="2">CBS 731.68</strain>
    </source>
</reference>